<sequence length="142" mass="15324">MNLKPILAVLLLTAACKSQQTGSASGCPIVMCTEEFKMIPVKIISTAGTEAEFKSYKIIDVAGGKEIKLSNDLPNTPDNAKTLIVADDSQRRNFSEKGTDIQLQITRNDGKVVKVDYKISGGRCACHVAKLNGPDQVDIDKL</sequence>
<keyword evidence="2" id="KW-1185">Reference proteome</keyword>
<accession>A0A6I4I796</accession>
<dbReference type="PROSITE" id="PS51257">
    <property type="entry name" value="PROKAR_LIPOPROTEIN"/>
    <property type="match status" value="1"/>
</dbReference>
<organism evidence="1 2">
    <name type="scientific">Mucilaginibacter aquatilis</name>
    <dbReference type="NCBI Taxonomy" id="1517760"/>
    <lineage>
        <taxon>Bacteria</taxon>
        <taxon>Pseudomonadati</taxon>
        <taxon>Bacteroidota</taxon>
        <taxon>Sphingobacteriia</taxon>
        <taxon>Sphingobacteriales</taxon>
        <taxon>Sphingobacteriaceae</taxon>
        <taxon>Mucilaginibacter</taxon>
    </lineage>
</organism>
<evidence type="ECO:0000313" key="2">
    <source>
        <dbReference type="Proteomes" id="UP000434850"/>
    </source>
</evidence>
<comment type="caution">
    <text evidence="1">The sequence shown here is derived from an EMBL/GenBank/DDBJ whole genome shotgun (WGS) entry which is preliminary data.</text>
</comment>
<dbReference type="AlphaFoldDB" id="A0A6I4I796"/>
<dbReference type="Proteomes" id="UP000434850">
    <property type="component" value="Unassembled WGS sequence"/>
</dbReference>
<reference evidence="1 2" key="1">
    <citation type="submission" date="2019-12" db="EMBL/GenBank/DDBJ databases">
        <title>Mucilaginibacter sp. HME9299 genome sequencing and assembly.</title>
        <authorList>
            <person name="Kang H."/>
            <person name="Kim H."/>
            <person name="Joh K."/>
        </authorList>
    </citation>
    <scope>NUCLEOTIDE SEQUENCE [LARGE SCALE GENOMIC DNA]</scope>
    <source>
        <strain evidence="1 2">HME9299</strain>
    </source>
</reference>
<dbReference type="EMBL" id="WQLA01000003">
    <property type="protein sequence ID" value="MVN91040.1"/>
    <property type="molecule type" value="Genomic_DNA"/>
</dbReference>
<gene>
    <name evidence="1" type="ORF">GO816_07890</name>
</gene>
<evidence type="ECO:0000313" key="1">
    <source>
        <dbReference type="EMBL" id="MVN91040.1"/>
    </source>
</evidence>
<name>A0A6I4I796_9SPHI</name>
<dbReference type="RefSeq" id="WP_157540898.1">
    <property type="nucleotide sequence ID" value="NZ_WQLA01000003.1"/>
</dbReference>
<proteinExistence type="predicted"/>
<protein>
    <submittedName>
        <fullName evidence="1">Uncharacterized protein</fullName>
    </submittedName>
</protein>
<dbReference type="OrthoDB" id="798998at2"/>